<evidence type="ECO:0000256" key="2">
    <source>
        <dbReference type="ARBA" id="ARBA00022840"/>
    </source>
</evidence>
<evidence type="ECO:0000256" key="6">
    <source>
        <dbReference type="HAMAP-Rule" id="MF_01965"/>
    </source>
</evidence>
<comment type="similarity">
    <text evidence="6">Belongs to the NnrD/CARKD family.</text>
</comment>
<feature type="binding site" evidence="6">
    <location>
        <position position="40"/>
    </location>
    <ligand>
        <name>(6S)-NADPHX</name>
        <dbReference type="ChEBI" id="CHEBI:64076"/>
    </ligand>
</feature>
<dbReference type="InterPro" id="IPR000631">
    <property type="entry name" value="CARKD"/>
</dbReference>
<dbReference type="InterPro" id="IPR029056">
    <property type="entry name" value="Ribokinase-like"/>
</dbReference>
<evidence type="ECO:0000313" key="9">
    <source>
        <dbReference type="Proteomes" id="UP000179219"/>
    </source>
</evidence>
<dbReference type="HAMAP" id="MF_01965">
    <property type="entry name" value="NADHX_dehydratase"/>
    <property type="match status" value="1"/>
</dbReference>
<reference evidence="8 9" key="1">
    <citation type="journal article" date="2016" name="Nat. Commun.">
        <title>Thousands of microbial genomes shed light on interconnected biogeochemical processes in an aquifer system.</title>
        <authorList>
            <person name="Anantharaman K."/>
            <person name="Brown C.T."/>
            <person name="Hug L.A."/>
            <person name="Sharon I."/>
            <person name="Castelle C.J."/>
            <person name="Probst A.J."/>
            <person name="Thomas B.C."/>
            <person name="Singh A."/>
            <person name="Wilkins M.J."/>
            <person name="Karaoz U."/>
            <person name="Brodie E.L."/>
            <person name="Williams K.H."/>
            <person name="Hubbard S.S."/>
            <person name="Banfield J.F."/>
        </authorList>
    </citation>
    <scope>NUCLEOTIDE SEQUENCE [LARGE SCALE GENOMIC DNA]</scope>
</reference>
<evidence type="ECO:0000259" key="7">
    <source>
        <dbReference type="PROSITE" id="PS51383"/>
    </source>
</evidence>
<dbReference type="GO" id="GO:0046496">
    <property type="term" value="P:nicotinamide nucleotide metabolic process"/>
    <property type="evidence" value="ECO:0007669"/>
    <property type="project" value="UniProtKB-UniRule"/>
</dbReference>
<dbReference type="Pfam" id="PF01256">
    <property type="entry name" value="Carb_kinase"/>
    <property type="match status" value="1"/>
</dbReference>
<evidence type="ECO:0000313" key="8">
    <source>
        <dbReference type="EMBL" id="OGM08490.1"/>
    </source>
</evidence>
<dbReference type="EMBL" id="MGFP01000047">
    <property type="protein sequence ID" value="OGM08490.1"/>
    <property type="molecule type" value="Genomic_DNA"/>
</dbReference>
<feature type="binding site" evidence="6">
    <location>
        <position position="235"/>
    </location>
    <ligand>
        <name>AMP</name>
        <dbReference type="ChEBI" id="CHEBI:456215"/>
    </ligand>
</feature>
<proteinExistence type="inferred from homology"/>
<evidence type="ECO:0000256" key="1">
    <source>
        <dbReference type="ARBA" id="ARBA00022741"/>
    </source>
</evidence>
<keyword evidence="2 6" id="KW-0067">ATP-binding</keyword>
<keyword evidence="4 6" id="KW-0520">NAD</keyword>
<dbReference type="PANTHER" id="PTHR12592">
    <property type="entry name" value="ATP-DEPENDENT (S)-NAD(P)H-HYDRATE DEHYDRATASE FAMILY MEMBER"/>
    <property type="match status" value="1"/>
</dbReference>
<accession>A0A1F7X0A2</accession>
<feature type="binding site" evidence="6">
    <location>
        <position position="101"/>
    </location>
    <ligand>
        <name>(6S)-NADPHX</name>
        <dbReference type="ChEBI" id="CHEBI:64076"/>
    </ligand>
</feature>
<comment type="caution">
    <text evidence="8">The sequence shown here is derived from an EMBL/GenBank/DDBJ whole genome shotgun (WGS) entry which is preliminary data.</text>
</comment>
<comment type="subunit">
    <text evidence="6">Homotetramer.</text>
</comment>
<keyword evidence="1 6" id="KW-0547">Nucleotide-binding</keyword>
<feature type="domain" description="YjeF C-terminal" evidence="7">
    <location>
        <begin position="5"/>
        <end position="293"/>
    </location>
</feature>
<dbReference type="AlphaFoldDB" id="A0A1F7X0A2"/>
<feature type="binding site" evidence="6">
    <location>
        <position position="236"/>
    </location>
    <ligand>
        <name>(6S)-NADPHX</name>
        <dbReference type="ChEBI" id="CHEBI:64076"/>
    </ligand>
</feature>
<comment type="caution">
    <text evidence="6">Lacks conserved residue(s) required for the propagation of feature annotation.</text>
</comment>
<dbReference type="GO" id="GO:0052855">
    <property type="term" value="F:ADP-dependent NAD(P)H-hydrate dehydratase activity"/>
    <property type="evidence" value="ECO:0007669"/>
    <property type="project" value="UniProtKB-UniRule"/>
</dbReference>
<keyword evidence="5 6" id="KW-0456">Lyase</keyword>
<dbReference type="Gene3D" id="3.40.1190.20">
    <property type="match status" value="1"/>
</dbReference>
<protein>
    <recommendedName>
        <fullName evidence="6">ADP-dependent (S)-NAD(P)H-hydrate dehydratase</fullName>
        <ecNumber evidence="6">4.2.1.136</ecNumber>
    </recommendedName>
    <alternativeName>
        <fullName evidence="6">ADP-dependent NAD(P)HX dehydratase</fullName>
    </alternativeName>
</protein>
<comment type="catalytic activity">
    <reaction evidence="6">
        <text>(6S)-NADPHX + ADP = AMP + phosphate + NADPH + H(+)</text>
        <dbReference type="Rhea" id="RHEA:32235"/>
        <dbReference type="ChEBI" id="CHEBI:15378"/>
        <dbReference type="ChEBI" id="CHEBI:43474"/>
        <dbReference type="ChEBI" id="CHEBI:57783"/>
        <dbReference type="ChEBI" id="CHEBI:64076"/>
        <dbReference type="ChEBI" id="CHEBI:456215"/>
        <dbReference type="ChEBI" id="CHEBI:456216"/>
        <dbReference type="EC" id="4.2.1.136"/>
    </reaction>
</comment>
<comment type="catalytic activity">
    <reaction evidence="6">
        <text>(6S)-NADHX + ADP = AMP + phosphate + NADH + H(+)</text>
        <dbReference type="Rhea" id="RHEA:32223"/>
        <dbReference type="ChEBI" id="CHEBI:15378"/>
        <dbReference type="ChEBI" id="CHEBI:43474"/>
        <dbReference type="ChEBI" id="CHEBI:57945"/>
        <dbReference type="ChEBI" id="CHEBI:64074"/>
        <dbReference type="ChEBI" id="CHEBI:456215"/>
        <dbReference type="ChEBI" id="CHEBI:456216"/>
        <dbReference type="EC" id="4.2.1.136"/>
    </reaction>
</comment>
<dbReference type="EC" id="4.2.1.136" evidence="6"/>
<dbReference type="NCBIfam" id="TIGR00196">
    <property type="entry name" value="yjeF_cterm"/>
    <property type="match status" value="1"/>
</dbReference>
<comment type="function">
    <text evidence="6">Catalyzes the dehydration of the S-form of NAD(P)HX at the expense of ADP, which is converted to AMP. Together with NAD(P)HX epimerase, which catalyzes the epimerization of the S- and R-forms, the enzyme allows the repair of both epimers of NAD(P)HX, a damaged form of NAD(P)H that is a result of enzymatic or heat-dependent hydration.</text>
</comment>
<keyword evidence="3 6" id="KW-0521">NADP</keyword>
<evidence type="ECO:0000256" key="4">
    <source>
        <dbReference type="ARBA" id="ARBA00023027"/>
    </source>
</evidence>
<dbReference type="CDD" id="cd01171">
    <property type="entry name" value="YXKO-related"/>
    <property type="match status" value="1"/>
</dbReference>
<feature type="binding site" evidence="6">
    <location>
        <begin position="207"/>
        <end position="211"/>
    </location>
    <ligand>
        <name>AMP</name>
        <dbReference type="ChEBI" id="CHEBI:456215"/>
    </ligand>
</feature>
<organism evidence="8 9">
    <name type="scientific">Candidatus Woesebacteria bacterium RBG_13_34_9</name>
    <dbReference type="NCBI Taxonomy" id="1802477"/>
    <lineage>
        <taxon>Bacteria</taxon>
        <taxon>Candidatus Woeseibacteriota</taxon>
    </lineage>
</organism>
<dbReference type="GO" id="GO:0005524">
    <property type="term" value="F:ATP binding"/>
    <property type="evidence" value="ECO:0007669"/>
    <property type="project" value="UniProtKB-KW"/>
</dbReference>
<dbReference type="SUPFAM" id="SSF53613">
    <property type="entry name" value="Ribokinase-like"/>
    <property type="match status" value="1"/>
</dbReference>
<evidence type="ECO:0000256" key="5">
    <source>
        <dbReference type="ARBA" id="ARBA00023239"/>
    </source>
</evidence>
<dbReference type="PROSITE" id="PS51383">
    <property type="entry name" value="YJEF_C_3"/>
    <property type="match status" value="1"/>
</dbReference>
<evidence type="ECO:0000256" key="3">
    <source>
        <dbReference type="ARBA" id="ARBA00022857"/>
    </source>
</evidence>
<dbReference type="PANTHER" id="PTHR12592:SF0">
    <property type="entry name" value="ATP-DEPENDENT (S)-NAD(P)H-HYDRATE DEHYDRATASE"/>
    <property type="match status" value="1"/>
</dbReference>
<name>A0A1F7X0A2_9BACT</name>
<dbReference type="Proteomes" id="UP000179219">
    <property type="component" value="Unassembled WGS sequence"/>
</dbReference>
<gene>
    <name evidence="6" type="primary">nnrD</name>
    <name evidence="8" type="ORF">A2159_02695</name>
</gene>
<sequence>MELIFDPLEIRKLYKPKEKSSNEDNGNLVIIGGSTLFHGAPILSLKVTSRIVDMVYFASPETSLRNVVDKVKASLSSFIWIPWEDVGAYIQKSDAVLIGPGFMRFKSEAQNSNLENRKLDGEGLRSRKITERLLKKYPNKKWVIDAGSLQVMDAEWIPKGTILTPNIKEFEMLFKLQTQNLKLKTINLKLKLVREKAKKHDCTIVLKGPETIVCSPNNCVIVKGGNAGMTKGGTGDVLAGLTVALYAKNEAFLAASCASFIEKRAAEQLFEKVGINYNADDLAQEIPETIFKLTTN</sequence>
<comment type="cofactor">
    <cofactor evidence="6">
        <name>Mg(2+)</name>
        <dbReference type="ChEBI" id="CHEBI:18420"/>
    </cofactor>
</comment>
<dbReference type="GO" id="GO:0110051">
    <property type="term" value="P:metabolite repair"/>
    <property type="evidence" value="ECO:0007669"/>
    <property type="project" value="TreeGrafter"/>
</dbReference>